<dbReference type="OrthoDB" id="9799092at2"/>
<name>A0A1G6KMB7_9PSEU</name>
<dbReference type="InterPro" id="IPR016181">
    <property type="entry name" value="Acyl_CoA_acyltransferase"/>
</dbReference>
<protein>
    <submittedName>
        <fullName evidence="4">Acetyltransferase (GNAT) family protein</fullName>
    </submittedName>
</protein>
<dbReference type="AlphaFoldDB" id="A0A1G6KMB7"/>
<accession>A0A1G6KMB7</accession>
<dbReference type="RefSeq" id="WP_091448468.1">
    <property type="nucleotide sequence ID" value="NZ_FMZZ01000001.1"/>
</dbReference>
<dbReference type="PANTHER" id="PTHR43877">
    <property type="entry name" value="AMINOALKYLPHOSPHONATE N-ACETYLTRANSFERASE-RELATED-RELATED"/>
    <property type="match status" value="1"/>
</dbReference>
<dbReference type="EMBL" id="FMZZ01000001">
    <property type="protein sequence ID" value="SDC32190.1"/>
    <property type="molecule type" value="Genomic_DNA"/>
</dbReference>
<evidence type="ECO:0000313" key="4">
    <source>
        <dbReference type="EMBL" id="SDC32190.1"/>
    </source>
</evidence>
<dbReference type="PROSITE" id="PS51186">
    <property type="entry name" value="GNAT"/>
    <property type="match status" value="2"/>
</dbReference>
<proteinExistence type="predicted"/>
<feature type="domain" description="N-acetyltransferase" evidence="3">
    <location>
        <begin position="169"/>
        <end position="319"/>
    </location>
</feature>
<reference evidence="5" key="1">
    <citation type="submission" date="2016-10" db="EMBL/GenBank/DDBJ databases">
        <authorList>
            <person name="Varghese N."/>
            <person name="Submissions S."/>
        </authorList>
    </citation>
    <scope>NUCLEOTIDE SEQUENCE [LARGE SCALE GENOMIC DNA]</scope>
    <source>
        <strain evidence="5">IBRC-M 10403</strain>
    </source>
</reference>
<dbReference type="PANTHER" id="PTHR43877:SF1">
    <property type="entry name" value="ACETYLTRANSFERASE"/>
    <property type="match status" value="1"/>
</dbReference>
<evidence type="ECO:0000259" key="3">
    <source>
        <dbReference type="PROSITE" id="PS51186"/>
    </source>
</evidence>
<sequence>MDLLTWRPLAAGDATAWVALKTAADAVDRTGDHADAAEFARFIESPGFDPATGSLAAFDGDEMAAYGLLWIWPGAVSVNRVRFLAGVAPRYRGRGLGRELVARMTDIARAQHTARYPGLSLELQSVAYEGNAGHAALLDKAGFSASRWFHDMRVDLTAAPSLPPLPDGLVYERYSPEFDERWRRLRDHSFADHWGSADVDAAFWRAHYTGAATFSSEHSAHLRDPATGEPAAFVLAHRYPADPRDLWIGDVGTHRDWRGKGAAAALLTRVLHDARAAGFATSGLAVDADNPTGAYRVYERVGYRMVKKWTAYLLPVEGTG</sequence>
<evidence type="ECO:0000313" key="5">
    <source>
        <dbReference type="Proteomes" id="UP000199501"/>
    </source>
</evidence>
<dbReference type="InterPro" id="IPR000182">
    <property type="entry name" value="GNAT_dom"/>
</dbReference>
<evidence type="ECO:0000256" key="2">
    <source>
        <dbReference type="ARBA" id="ARBA00023315"/>
    </source>
</evidence>
<evidence type="ECO:0000256" key="1">
    <source>
        <dbReference type="ARBA" id="ARBA00022679"/>
    </source>
</evidence>
<feature type="domain" description="N-acetyltransferase" evidence="3">
    <location>
        <begin position="4"/>
        <end position="166"/>
    </location>
</feature>
<keyword evidence="2" id="KW-0012">Acyltransferase</keyword>
<dbReference type="Gene3D" id="3.40.630.30">
    <property type="match status" value="1"/>
</dbReference>
<dbReference type="Pfam" id="PF00583">
    <property type="entry name" value="Acetyltransf_1"/>
    <property type="match status" value="2"/>
</dbReference>
<dbReference type="STRING" id="1271860.SAMN05216174_101995"/>
<keyword evidence="1 4" id="KW-0808">Transferase</keyword>
<dbReference type="GO" id="GO:0016747">
    <property type="term" value="F:acyltransferase activity, transferring groups other than amino-acyl groups"/>
    <property type="evidence" value="ECO:0007669"/>
    <property type="project" value="InterPro"/>
</dbReference>
<dbReference type="Proteomes" id="UP000199501">
    <property type="component" value="Unassembled WGS sequence"/>
</dbReference>
<organism evidence="4 5">
    <name type="scientific">Actinokineospora iranica</name>
    <dbReference type="NCBI Taxonomy" id="1271860"/>
    <lineage>
        <taxon>Bacteria</taxon>
        <taxon>Bacillati</taxon>
        <taxon>Actinomycetota</taxon>
        <taxon>Actinomycetes</taxon>
        <taxon>Pseudonocardiales</taxon>
        <taxon>Pseudonocardiaceae</taxon>
        <taxon>Actinokineospora</taxon>
    </lineage>
</organism>
<dbReference type="InterPro" id="IPR050832">
    <property type="entry name" value="Bact_Acetyltransf"/>
</dbReference>
<gene>
    <name evidence="4" type="ORF">SAMN05216174_101995</name>
</gene>
<dbReference type="SUPFAM" id="SSF55729">
    <property type="entry name" value="Acyl-CoA N-acyltransferases (Nat)"/>
    <property type="match status" value="2"/>
</dbReference>
<keyword evidence="5" id="KW-1185">Reference proteome</keyword>
<dbReference type="CDD" id="cd04301">
    <property type="entry name" value="NAT_SF"/>
    <property type="match status" value="2"/>
</dbReference>